<dbReference type="Pfam" id="PF13173">
    <property type="entry name" value="AAA_14"/>
    <property type="match status" value="1"/>
</dbReference>
<evidence type="ECO:0000259" key="1">
    <source>
        <dbReference type="SMART" id="SM00382"/>
    </source>
</evidence>
<gene>
    <name evidence="2" type="ORF">ACFOGJ_07290</name>
</gene>
<dbReference type="Proteomes" id="UP001595528">
    <property type="component" value="Unassembled WGS sequence"/>
</dbReference>
<feature type="domain" description="AAA+ ATPase" evidence="1">
    <location>
        <begin position="17"/>
        <end position="156"/>
    </location>
</feature>
<sequence length="391" mass="43150">MVIRRRALQILRTALSRQAAVALIGPRQVGKTTLAHEIADGTDALYLDLESRTDRDKLAEPELFLEAHEDRLVILDEIHRVPELFQTLRGLIDRGRRAGRRTGRFLVLGSASIDLLRQSGESLAGRIEYVELNPFDLLEAAPDRRAMFDLWVRGGFPDSFLAAGNEDSLVFRRNFIRTYLERDVPQFGIRIPAETLERLWTMLAHSQGTLLNASKLAAGLSVSAPTVTHHIDLLVDLLLVRRLRPFHANTRKRLVRSPKTYVRDSGLLHALLGIADFDALSGHPVVGPSWEGFVIENLLAAAPPRTGASFYRTAAGAEIDLVLELPGGHGLWAVEIKRALAGRPGKGFHNARGDLQPKRAFVVHAGEDRYPAAEGVEAIGVRELAGILQAL</sequence>
<dbReference type="GO" id="GO:0005524">
    <property type="term" value="F:ATP binding"/>
    <property type="evidence" value="ECO:0007669"/>
    <property type="project" value="UniProtKB-KW"/>
</dbReference>
<dbReference type="SMART" id="SM00382">
    <property type="entry name" value="AAA"/>
    <property type="match status" value="1"/>
</dbReference>
<dbReference type="InterPro" id="IPR027417">
    <property type="entry name" value="P-loop_NTPase"/>
</dbReference>
<dbReference type="InterPro" id="IPR041682">
    <property type="entry name" value="AAA_14"/>
</dbReference>
<protein>
    <submittedName>
        <fullName evidence="2">ATP-binding protein</fullName>
    </submittedName>
</protein>
<organism evidence="2 3">
    <name type="scientific">Marinibaculum pumilum</name>
    <dbReference type="NCBI Taxonomy" id="1766165"/>
    <lineage>
        <taxon>Bacteria</taxon>
        <taxon>Pseudomonadati</taxon>
        <taxon>Pseudomonadota</taxon>
        <taxon>Alphaproteobacteria</taxon>
        <taxon>Rhodospirillales</taxon>
        <taxon>Rhodospirillaceae</taxon>
        <taxon>Marinibaculum</taxon>
    </lineage>
</organism>
<dbReference type="SUPFAM" id="SSF52540">
    <property type="entry name" value="P-loop containing nucleoside triphosphate hydrolases"/>
    <property type="match status" value="1"/>
</dbReference>
<dbReference type="Pfam" id="PF13635">
    <property type="entry name" value="DUF4143"/>
    <property type="match status" value="1"/>
</dbReference>
<evidence type="ECO:0000313" key="3">
    <source>
        <dbReference type="Proteomes" id="UP001595528"/>
    </source>
</evidence>
<reference evidence="3" key="1">
    <citation type="journal article" date="2019" name="Int. J. Syst. Evol. Microbiol.">
        <title>The Global Catalogue of Microorganisms (GCM) 10K type strain sequencing project: providing services to taxonomists for standard genome sequencing and annotation.</title>
        <authorList>
            <consortium name="The Broad Institute Genomics Platform"/>
            <consortium name="The Broad Institute Genome Sequencing Center for Infectious Disease"/>
            <person name="Wu L."/>
            <person name="Ma J."/>
        </authorList>
    </citation>
    <scope>NUCLEOTIDE SEQUENCE [LARGE SCALE GENOMIC DNA]</scope>
    <source>
        <strain evidence="3">KCTC 42964</strain>
    </source>
</reference>
<dbReference type="PANTHER" id="PTHR43566:SF2">
    <property type="entry name" value="DUF4143 DOMAIN-CONTAINING PROTEIN"/>
    <property type="match status" value="1"/>
</dbReference>
<dbReference type="InterPro" id="IPR025420">
    <property type="entry name" value="DUF4143"/>
</dbReference>
<keyword evidence="2" id="KW-0067">ATP-binding</keyword>
<keyword evidence="3" id="KW-1185">Reference proteome</keyword>
<dbReference type="InterPro" id="IPR003593">
    <property type="entry name" value="AAA+_ATPase"/>
</dbReference>
<dbReference type="PANTHER" id="PTHR43566">
    <property type="entry name" value="CONSERVED PROTEIN"/>
    <property type="match status" value="1"/>
</dbReference>
<dbReference type="Gene3D" id="3.40.50.300">
    <property type="entry name" value="P-loop containing nucleotide triphosphate hydrolases"/>
    <property type="match status" value="1"/>
</dbReference>
<comment type="caution">
    <text evidence="2">The sequence shown here is derived from an EMBL/GenBank/DDBJ whole genome shotgun (WGS) entry which is preliminary data.</text>
</comment>
<accession>A0ABV7KXC0</accession>
<dbReference type="CDD" id="cd00009">
    <property type="entry name" value="AAA"/>
    <property type="match status" value="1"/>
</dbReference>
<evidence type="ECO:0000313" key="2">
    <source>
        <dbReference type="EMBL" id="MFC3227026.1"/>
    </source>
</evidence>
<dbReference type="RefSeq" id="WP_379899187.1">
    <property type="nucleotide sequence ID" value="NZ_JBHRTR010000019.1"/>
</dbReference>
<dbReference type="EMBL" id="JBHRTR010000019">
    <property type="protein sequence ID" value="MFC3227026.1"/>
    <property type="molecule type" value="Genomic_DNA"/>
</dbReference>
<name>A0ABV7KXC0_9PROT</name>
<proteinExistence type="predicted"/>
<keyword evidence="2" id="KW-0547">Nucleotide-binding</keyword>